<reference evidence="2" key="1">
    <citation type="submission" date="2019-10" db="EMBL/GenBank/DDBJ databases">
        <title>Draft genome sequece of Microseira wollei NIES-4236.</title>
        <authorList>
            <person name="Yamaguchi H."/>
            <person name="Suzuki S."/>
            <person name="Kawachi M."/>
        </authorList>
    </citation>
    <scope>NUCLEOTIDE SEQUENCE</scope>
    <source>
        <strain evidence="2">NIES-4236</strain>
    </source>
</reference>
<proteinExistence type="predicted"/>
<accession>A0AAV3XF07</accession>
<feature type="compositionally biased region" description="Basic and acidic residues" evidence="1">
    <location>
        <begin position="17"/>
        <end position="30"/>
    </location>
</feature>
<evidence type="ECO:0008006" key="4">
    <source>
        <dbReference type="Google" id="ProtNLM"/>
    </source>
</evidence>
<sequence>MEVTQLSNTGQVIIPKALRDAHPWEPRQEL</sequence>
<keyword evidence="3" id="KW-1185">Reference proteome</keyword>
<dbReference type="SUPFAM" id="SSF89447">
    <property type="entry name" value="AbrB/MazE/MraZ-like"/>
    <property type="match status" value="1"/>
</dbReference>
<evidence type="ECO:0000256" key="1">
    <source>
        <dbReference type="SAM" id="MobiDB-lite"/>
    </source>
</evidence>
<comment type="caution">
    <text evidence="2">The sequence shown here is derived from an EMBL/GenBank/DDBJ whole genome shotgun (WGS) entry which is preliminary data.</text>
</comment>
<evidence type="ECO:0000313" key="3">
    <source>
        <dbReference type="Proteomes" id="UP001050975"/>
    </source>
</evidence>
<evidence type="ECO:0000313" key="2">
    <source>
        <dbReference type="EMBL" id="GET40460.1"/>
    </source>
</evidence>
<dbReference type="Proteomes" id="UP001050975">
    <property type="component" value="Unassembled WGS sequence"/>
</dbReference>
<organism evidence="2 3">
    <name type="scientific">Microseira wollei NIES-4236</name>
    <dbReference type="NCBI Taxonomy" id="2530354"/>
    <lineage>
        <taxon>Bacteria</taxon>
        <taxon>Bacillati</taxon>
        <taxon>Cyanobacteriota</taxon>
        <taxon>Cyanophyceae</taxon>
        <taxon>Oscillatoriophycideae</taxon>
        <taxon>Aerosakkonematales</taxon>
        <taxon>Aerosakkonemataceae</taxon>
        <taxon>Microseira</taxon>
    </lineage>
</organism>
<protein>
    <recommendedName>
        <fullName evidence="4">SpoVT-AbrB domain-containing protein</fullName>
    </recommendedName>
</protein>
<name>A0AAV3XF07_9CYAN</name>
<dbReference type="EMBL" id="BLAY01000091">
    <property type="protein sequence ID" value="GET40460.1"/>
    <property type="molecule type" value="Genomic_DNA"/>
</dbReference>
<dbReference type="InterPro" id="IPR037914">
    <property type="entry name" value="SpoVT-AbrB_sf"/>
</dbReference>
<feature type="region of interest" description="Disordered" evidence="1">
    <location>
        <begin position="1"/>
        <end position="30"/>
    </location>
</feature>
<gene>
    <name evidence="2" type="ORF">MiSe_52690</name>
</gene>
<feature type="compositionally biased region" description="Polar residues" evidence="1">
    <location>
        <begin position="1"/>
        <end position="11"/>
    </location>
</feature>
<dbReference type="AlphaFoldDB" id="A0AAV3XF07"/>